<feature type="domain" description="Amidohydrolase-related" evidence="2">
    <location>
        <begin position="326"/>
        <end position="411"/>
    </location>
</feature>
<evidence type="ECO:0000259" key="2">
    <source>
        <dbReference type="Pfam" id="PF01979"/>
    </source>
</evidence>
<keyword evidence="1" id="KW-0732">Signal</keyword>
<reference evidence="4" key="1">
    <citation type="journal article" date="2019" name="Int. J. Syst. Evol. Microbiol.">
        <title>The Global Catalogue of Microorganisms (GCM) 10K type strain sequencing project: providing services to taxonomists for standard genome sequencing and annotation.</title>
        <authorList>
            <consortium name="The Broad Institute Genomics Platform"/>
            <consortium name="The Broad Institute Genome Sequencing Center for Infectious Disease"/>
            <person name="Wu L."/>
            <person name="Ma J."/>
        </authorList>
    </citation>
    <scope>NUCLEOTIDE SEQUENCE [LARGE SCALE GENOMIC DNA]</scope>
    <source>
        <strain evidence="4">KCTC 23299</strain>
    </source>
</reference>
<sequence length="441" mass="47835">MKKYFIILLSLFCTQAFGQANVLPAKEQSKLVVIKNATIHVGNGQVINNGVIIVNKGKIEKIGTNLAIPVDDVQVIDATGKHVYPGIILPTSKTGLLETGSIRASNDVREIGDLNPNVRSIVAYNSDSKVINTLRSNGILFANVVPQGSLLAGTSSVVQLDAWSYQEAAYLTDGGMHLYFPSLMARPSFRGGGGRGGPNAGGPAPDPVKDGLETLEKVKTFFSEAKAYLANPTKTETNLKFEATKKLFAKKQKLYAHADTERQILAAIDFVKEFGFDLVIVGGSESYKVTDLLKKYNVAVILAQAHRLPTMKDDDVDQPYKTAAALHKAGVLYTLTDEDDHNRGRNVIFNAGTTAAYGLNKEEALQAITLNAAKVLGIADKTGSLEVGKDANIVISSGDLLDMRTSNVTEAFIQGRKIDLDNKQKQLNDRYVEKYELKKAF</sequence>
<dbReference type="RefSeq" id="WP_386102248.1">
    <property type="nucleotide sequence ID" value="NZ_JBHUOZ010000003.1"/>
</dbReference>
<dbReference type="InterPro" id="IPR011059">
    <property type="entry name" value="Metal-dep_hydrolase_composite"/>
</dbReference>
<feature type="signal peptide" evidence="1">
    <location>
        <begin position="1"/>
        <end position="18"/>
    </location>
</feature>
<protein>
    <submittedName>
        <fullName evidence="3">Amidohydrolase family protein</fullName>
    </submittedName>
</protein>
<evidence type="ECO:0000256" key="1">
    <source>
        <dbReference type="SAM" id="SignalP"/>
    </source>
</evidence>
<gene>
    <name evidence="3" type="ORF">ACFS6H_17955</name>
</gene>
<dbReference type="PANTHER" id="PTHR43135">
    <property type="entry name" value="ALPHA-D-RIBOSE 1-METHYLPHOSPHONATE 5-TRIPHOSPHATE DIPHOSPHATASE"/>
    <property type="match status" value="1"/>
</dbReference>
<keyword evidence="4" id="KW-1185">Reference proteome</keyword>
<dbReference type="SUPFAM" id="SSF51338">
    <property type="entry name" value="Composite domain of metallo-dependent hydrolases"/>
    <property type="match status" value="1"/>
</dbReference>
<evidence type="ECO:0000313" key="4">
    <source>
        <dbReference type="Proteomes" id="UP001597511"/>
    </source>
</evidence>
<dbReference type="InterPro" id="IPR051781">
    <property type="entry name" value="Metallo-dep_Hydrolase"/>
</dbReference>
<name>A0ABW6ACY8_9BACT</name>
<evidence type="ECO:0000313" key="3">
    <source>
        <dbReference type="EMBL" id="MFD2921608.1"/>
    </source>
</evidence>
<dbReference type="Proteomes" id="UP001597511">
    <property type="component" value="Unassembled WGS sequence"/>
</dbReference>
<comment type="caution">
    <text evidence="3">The sequence shown here is derived from an EMBL/GenBank/DDBJ whole genome shotgun (WGS) entry which is preliminary data.</text>
</comment>
<feature type="chain" id="PRO_5046401639" evidence="1">
    <location>
        <begin position="19"/>
        <end position="441"/>
    </location>
</feature>
<dbReference type="EMBL" id="JBHUOZ010000003">
    <property type="protein sequence ID" value="MFD2921608.1"/>
    <property type="molecule type" value="Genomic_DNA"/>
</dbReference>
<organism evidence="3 4">
    <name type="scientific">Terrimonas rubra</name>
    <dbReference type="NCBI Taxonomy" id="1035890"/>
    <lineage>
        <taxon>Bacteria</taxon>
        <taxon>Pseudomonadati</taxon>
        <taxon>Bacteroidota</taxon>
        <taxon>Chitinophagia</taxon>
        <taxon>Chitinophagales</taxon>
        <taxon>Chitinophagaceae</taxon>
        <taxon>Terrimonas</taxon>
    </lineage>
</organism>
<dbReference type="Gene3D" id="2.30.40.10">
    <property type="entry name" value="Urease, subunit C, domain 1"/>
    <property type="match status" value="1"/>
</dbReference>
<dbReference type="Pfam" id="PF01979">
    <property type="entry name" value="Amidohydro_1"/>
    <property type="match status" value="1"/>
</dbReference>
<accession>A0ABW6ACY8</accession>
<dbReference type="SUPFAM" id="SSF51556">
    <property type="entry name" value="Metallo-dependent hydrolases"/>
    <property type="match status" value="1"/>
</dbReference>
<dbReference type="PANTHER" id="PTHR43135:SF3">
    <property type="entry name" value="ALPHA-D-RIBOSE 1-METHYLPHOSPHONATE 5-TRIPHOSPHATE DIPHOSPHATASE"/>
    <property type="match status" value="1"/>
</dbReference>
<dbReference type="InterPro" id="IPR032466">
    <property type="entry name" value="Metal_Hydrolase"/>
</dbReference>
<proteinExistence type="predicted"/>
<dbReference type="InterPro" id="IPR006680">
    <property type="entry name" value="Amidohydro-rel"/>
</dbReference>
<dbReference type="Gene3D" id="3.20.20.140">
    <property type="entry name" value="Metal-dependent hydrolases"/>
    <property type="match status" value="1"/>
</dbReference>